<dbReference type="SUPFAM" id="SSF69318">
    <property type="entry name" value="Integrin alpha N-terminal domain"/>
    <property type="match status" value="1"/>
</dbReference>
<evidence type="ECO:0000256" key="1">
    <source>
        <dbReference type="ARBA" id="ARBA00022729"/>
    </source>
</evidence>
<sequence>MGSPAAFASALLTNGRNVNHRISGRRLAAALLTLATVTAVTGTLVAVPASAAPAGASAGERCAPAAGRSLPVGAEVVAAGSYGFLTSCRDENGETRLSLHRTDGTVTPYLGQQAYDTGSDWIVTDNQGSIGAYNPATNQYSTSFPAGGEIVGAAHDVVYESRSVGDGPERELYQVQLRNGVLNRTKLTDTYGSERETGHKVLGSGTDANGRPVAYLSTRGLRDDPTGGRPLTYGWSTVVPVPLGSVVPAEAKNHNTGTDLANLSGDVTEKHRALVLPDQTAPGYRLYATPTTGTARRDVPLTNVPGVPVLAGVVGDTAFYAAKRDPYGDPAVLTPLYALDLTQAAPVPRKVMENFSSAARPADGTLVVRGATGTADGVFRIGRNGDLTPELLADTGAVVALKVVSASVPGSVSLQKPGTTVPFAVALNRPGAAVQLTLTHQRTGKKLVTQMSAPLGGDGRPSYSWNGILDGISAPNGAYSWRITATDGAQSDTVSGSLTVSRTADLHDFNDNGSTDLLARDSAGVLWRDDLYDWPVAGQVKPAKRTRIGSGWNAYKQIEAAGTLDGGATGDLIAVDTQGVLWSYTGKGDGTFGTRVRVGGGWGSYTQLAAGSDWQTADRSSDLFAADTSGVLWYHRATGDPAKPYFPRVRVGGGWNAYNQITAVGNIVGDVGGELVARDKDGVLWLYQSDGFRFLPRVRVGGGWNAFTQLVGAGDLTGDGRPDLVAYGPGGTYVYRANGTVTGAFTRQTTTLYAGEGGRFTSVS</sequence>
<dbReference type="InterPro" id="IPR013517">
    <property type="entry name" value="FG-GAP"/>
</dbReference>
<gene>
    <name evidence="2" type="ORF">GCM10017667_19020</name>
</gene>
<protein>
    <recommendedName>
        <fullName evidence="4">VCBS repeat-containing protein</fullName>
    </recommendedName>
</protein>
<dbReference type="InterPro" id="IPR028994">
    <property type="entry name" value="Integrin_alpha_N"/>
</dbReference>
<evidence type="ECO:0008006" key="4">
    <source>
        <dbReference type="Google" id="ProtNLM"/>
    </source>
</evidence>
<organism evidence="2 3">
    <name type="scientific">Streptomyces filamentosus</name>
    <name type="common">Streptomyces roseosporus</name>
    <dbReference type="NCBI Taxonomy" id="67294"/>
    <lineage>
        <taxon>Bacteria</taxon>
        <taxon>Bacillati</taxon>
        <taxon>Actinomycetota</taxon>
        <taxon>Actinomycetes</taxon>
        <taxon>Kitasatosporales</taxon>
        <taxon>Streptomycetaceae</taxon>
        <taxon>Streptomyces</taxon>
    </lineage>
</organism>
<comment type="caution">
    <text evidence="2">The sequence shown here is derived from an EMBL/GenBank/DDBJ whole genome shotgun (WGS) entry which is preliminary data.</text>
</comment>
<dbReference type="Pfam" id="PF13517">
    <property type="entry name" value="FG-GAP_3"/>
    <property type="match status" value="1"/>
</dbReference>
<keyword evidence="3" id="KW-1185">Reference proteome</keyword>
<reference evidence="2" key="1">
    <citation type="journal article" date="2014" name="Int. J. Syst. Evol. Microbiol.">
        <title>Complete genome sequence of Corynebacterium casei LMG S-19264T (=DSM 44701T), isolated from a smear-ripened cheese.</title>
        <authorList>
            <consortium name="US DOE Joint Genome Institute (JGI-PGF)"/>
            <person name="Walter F."/>
            <person name="Albersmeier A."/>
            <person name="Kalinowski J."/>
            <person name="Ruckert C."/>
        </authorList>
    </citation>
    <scope>NUCLEOTIDE SEQUENCE</scope>
    <source>
        <strain evidence="2">JCM 4122</strain>
    </source>
</reference>
<dbReference type="Proteomes" id="UP000632849">
    <property type="component" value="Unassembled WGS sequence"/>
</dbReference>
<evidence type="ECO:0000313" key="3">
    <source>
        <dbReference type="Proteomes" id="UP000632849"/>
    </source>
</evidence>
<dbReference type="AlphaFoldDB" id="A0A919BIS9"/>
<name>A0A919BIS9_STRFL</name>
<reference evidence="2" key="2">
    <citation type="submission" date="2020-09" db="EMBL/GenBank/DDBJ databases">
        <authorList>
            <person name="Sun Q."/>
            <person name="Ohkuma M."/>
        </authorList>
    </citation>
    <scope>NUCLEOTIDE SEQUENCE</scope>
    <source>
        <strain evidence="2">JCM 4122</strain>
    </source>
</reference>
<keyword evidence="1" id="KW-0732">Signal</keyword>
<dbReference type="EMBL" id="BNBE01000001">
    <property type="protein sequence ID" value="GHF90160.1"/>
    <property type="molecule type" value="Genomic_DNA"/>
</dbReference>
<accession>A0A919BIS9</accession>
<evidence type="ECO:0000313" key="2">
    <source>
        <dbReference type="EMBL" id="GHF90160.1"/>
    </source>
</evidence>
<proteinExistence type="predicted"/>